<gene>
    <name evidence="5" type="ORF">SURPRISE13_167</name>
</gene>
<evidence type="ECO:0000256" key="2">
    <source>
        <dbReference type="ARBA" id="ARBA00022603"/>
    </source>
</evidence>
<feature type="domain" description="Thymidylate synthase/dCMP hydroxymethylase" evidence="4">
    <location>
        <begin position="321"/>
        <end position="425"/>
    </location>
</feature>
<sequence>MKQYQDVLKDITTTGDVKTDRTGTGTTSKFGGMMKFSLRHGIWPIPTVRKVAYKKIAEELEWMLKGIISVDWLEDRDNKIWSAWAGPESNTIGPMYGEQWRNWSSGLRELTPEDEAKLLVMIDNEMGYAQEAAQTQFARTTVQAVETFKKFLAEKTKPFEQGGSGGVDQLAYIVNELKNNPDSRRLVVNVWHAGLLPDTSMSPSANADAGRMSLAPCHSMWQVNSAPMSDFEILRYFLDQVDEFQPKVEEVFNGMRGLTHEALESYLKLLGNQYLVEKGWARPTEQVGLQYNLGDDSHLEITGAGEELLGGIKGRDGFVPRKLSLACFARSQDVPLGTVFNVGMYSLLAHLLAEITGMVPWEYTHFMGDYHIYHNQKEGVAKMLERTPMKPCRIIVDPTLERVEDFNSNNLQVYYESHPAIVFPKAAV</sequence>
<keyword evidence="3" id="KW-0808">Transferase</keyword>
<protein>
    <recommendedName>
        <fullName evidence="1">thymidylate synthase</fullName>
        <ecNumber evidence="1">2.1.1.45</ecNumber>
    </recommendedName>
</protein>
<evidence type="ECO:0000313" key="5">
    <source>
        <dbReference type="EMBL" id="XBS47576.1"/>
    </source>
</evidence>
<dbReference type="Pfam" id="PF00303">
    <property type="entry name" value="Thymidylat_synt"/>
    <property type="match status" value="2"/>
</dbReference>
<evidence type="ECO:0000259" key="4">
    <source>
        <dbReference type="Pfam" id="PF00303"/>
    </source>
</evidence>
<dbReference type="PANTHER" id="PTHR11548">
    <property type="entry name" value="THYMIDYLATE SYNTHASE 1"/>
    <property type="match status" value="1"/>
</dbReference>
<dbReference type="CDD" id="cd00351">
    <property type="entry name" value="TS_Pyrimidine_HMase"/>
    <property type="match status" value="1"/>
</dbReference>
<dbReference type="PANTHER" id="PTHR11548:SF2">
    <property type="entry name" value="THYMIDYLATE SYNTHASE"/>
    <property type="match status" value="1"/>
</dbReference>
<proteinExistence type="predicted"/>
<dbReference type="InterPro" id="IPR045097">
    <property type="entry name" value="Thymidate_synth/dCMP_Mease"/>
</dbReference>
<dbReference type="InterPro" id="IPR036926">
    <property type="entry name" value="Thymidate_synth/dCMP_Mease_sf"/>
</dbReference>
<dbReference type="SUPFAM" id="SSF55831">
    <property type="entry name" value="Thymidylate synthase/dCMP hydroxymethylase"/>
    <property type="match status" value="2"/>
</dbReference>
<evidence type="ECO:0000256" key="3">
    <source>
        <dbReference type="ARBA" id="ARBA00022679"/>
    </source>
</evidence>
<name>A0AAU7PF60_9VIRU</name>
<dbReference type="Gene3D" id="3.30.572.10">
    <property type="entry name" value="Thymidylate synthase/dCMP hydroxymethylase domain"/>
    <property type="match status" value="1"/>
</dbReference>
<keyword evidence="2" id="KW-0489">Methyltransferase</keyword>
<accession>A0AAU7PF60</accession>
<feature type="domain" description="Thymidylate synthase/dCMP hydroxymethylase" evidence="4">
    <location>
        <begin position="2"/>
        <end position="225"/>
    </location>
</feature>
<dbReference type="PRINTS" id="PR00108">
    <property type="entry name" value="THYMDSNTHASE"/>
</dbReference>
<reference evidence="5" key="1">
    <citation type="submission" date="2024-05" db="EMBL/GenBank/DDBJ databases">
        <title>Isolation and characterization of the novel Burkholderia jumbo bacteriophage Surprise13.</title>
        <authorList>
            <person name="Supina B.S.I."/>
            <person name="Dennis J."/>
        </authorList>
    </citation>
    <scope>NUCLEOTIDE SEQUENCE</scope>
</reference>
<evidence type="ECO:0000256" key="1">
    <source>
        <dbReference type="ARBA" id="ARBA00011947"/>
    </source>
</evidence>
<dbReference type="EMBL" id="PP856017">
    <property type="protein sequence ID" value="XBS47576.1"/>
    <property type="molecule type" value="Genomic_DNA"/>
</dbReference>
<dbReference type="InterPro" id="IPR000398">
    <property type="entry name" value="Thymidylate_synthase"/>
</dbReference>
<dbReference type="GO" id="GO:0004799">
    <property type="term" value="F:thymidylate synthase activity"/>
    <property type="evidence" value="ECO:0007669"/>
    <property type="project" value="UniProtKB-EC"/>
</dbReference>
<dbReference type="InterPro" id="IPR023451">
    <property type="entry name" value="Thymidate_synth/dCMP_Mease_dom"/>
</dbReference>
<dbReference type="GO" id="GO:0006231">
    <property type="term" value="P:dTMP biosynthetic process"/>
    <property type="evidence" value="ECO:0007669"/>
    <property type="project" value="InterPro"/>
</dbReference>
<organism evidence="5">
    <name type="scientific">Burkholderia phage vB_BgluM-SURPRISE13</name>
    <dbReference type="NCBI Taxonomy" id="3159457"/>
    <lineage>
        <taxon>Viruses</taxon>
    </lineage>
</organism>
<dbReference type="GO" id="GO:0032259">
    <property type="term" value="P:methylation"/>
    <property type="evidence" value="ECO:0007669"/>
    <property type="project" value="UniProtKB-KW"/>
</dbReference>
<dbReference type="EC" id="2.1.1.45" evidence="1"/>